<feature type="region of interest" description="Disordered" evidence="1">
    <location>
        <begin position="217"/>
        <end position="307"/>
    </location>
</feature>
<gene>
    <name evidence="2" type="ORF">ACJIZ3_015613</name>
</gene>
<dbReference type="PANTHER" id="PTHR34684">
    <property type="entry name" value="OS08G0192200 PROTEIN"/>
    <property type="match status" value="1"/>
</dbReference>
<keyword evidence="3" id="KW-1185">Reference proteome</keyword>
<feature type="compositionally biased region" description="Basic and acidic residues" evidence="1">
    <location>
        <begin position="163"/>
        <end position="178"/>
    </location>
</feature>
<sequence>MDLETENRIATILLKEANELRRQAQSEGALAYLGRPTARSKPNSRFLTATVLGVQQEKLFVNSIIFSGYGIWRSFVVNFYFNFSPYPGLVVRTVDFWSRNDGSSMNTMNYYSVFDGIVCPRLDGYSGSANRAVEVNEMWRLREKQLELDNRLERTRNGSSSRRNHEDGRESCSSRDCTELEPSASASLTSKKRTFHGLPSVDDEGLKDDEIEEFLHSRTKRGRGAVGSRMDETGPYLPPSLGSANIDEEPTKARSFLGPERPFPLKSKESSDDDSLVYKKQKAKRSSKNHSSKHKSKNKREEKKRKH</sequence>
<dbReference type="EMBL" id="JBJXBP010000008">
    <property type="protein sequence ID" value="KAL3814345.1"/>
    <property type="molecule type" value="Genomic_DNA"/>
</dbReference>
<dbReference type="PANTHER" id="PTHR34684:SF1">
    <property type="entry name" value="OS08G0192200 PROTEIN"/>
    <property type="match status" value="1"/>
</dbReference>
<organism evidence="2 3">
    <name type="scientific">Penstemon smallii</name>
    <dbReference type="NCBI Taxonomy" id="265156"/>
    <lineage>
        <taxon>Eukaryota</taxon>
        <taxon>Viridiplantae</taxon>
        <taxon>Streptophyta</taxon>
        <taxon>Embryophyta</taxon>
        <taxon>Tracheophyta</taxon>
        <taxon>Spermatophyta</taxon>
        <taxon>Magnoliopsida</taxon>
        <taxon>eudicotyledons</taxon>
        <taxon>Gunneridae</taxon>
        <taxon>Pentapetalae</taxon>
        <taxon>asterids</taxon>
        <taxon>lamiids</taxon>
        <taxon>Lamiales</taxon>
        <taxon>Plantaginaceae</taxon>
        <taxon>Cheloneae</taxon>
        <taxon>Penstemon</taxon>
    </lineage>
</organism>
<name>A0ABD3RN44_9LAMI</name>
<evidence type="ECO:0000256" key="1">
    <source>
        <dbReference type="SAM" id="MobiDB-lite"/>
    </source>
</evidence>
<dbReference type="AlphaFoldDB" id="A0ABD3RN44"/>
<comment type="caution">
    <text evidence="2">The sequence shown here is derived from an EMBL/GenBank/DDBJ whole genome shotgun (WGS) entry which is preliminary data.</text>
</comment>
<accession>A0ABD3RN44</accession>
<reference evidence="2 3" key="1">
    <citation type="submission" date="2024-12" db="EMBL/GenBank/DDBJ databases">
        <title>The unique morphological basis and parallel evolutionary history of personate flowers in Penstemon.</title>
        <authorList>
            <person name="Depatie T.H."/>
            <person name="Wessinger C.A."/>
        </authorList>
    </citation>
    <scope>NUCLEOTIDE SEQUENCE [LARGE SCALE GENOMIC DNA]</scope>
    <source>
        <strain evidence="2">WTNN_2</strain>
        <tissue evidence="2">Leaf</tissue>
    </source>
</reference>
<feature type="region of interest" description="Disordered" evidence="1">
    <location>
        <begin position="151"/>
        <end position="204"/>
    </location>
</feature>
<dbReference type="Proteomes" id="UP001634393">
    <property type="component" value="Unassembled WGS sequence"/>
</dbReference>
<evidence type="ECO:0000313" key="3">
    <source>
        <dbReference type="Proteomes" id="UP001634393"/>
    </source>
</evidence>
<protein>
    <submittedName>
        <fullName evidence="2">Uncharacterized protein</fullName>
    </submittedName>
</protein>
<feature type="compositionally biased region" description="Basic residues" evidence="1">
    <location>
        <begin position="279"/>
        <end position="307"/>
    </location>
</feature>
<evidence type="ECO:0000313" key="2">
    <source>
        <dbReference type="EMBL" id="KAL3814345.1"/>
    </source>
</evidence>
<proteinExistence type="predicted"/>